<dbReference type="InterPro" id="IPR007693">
    <property type="entry name" value="DNA_helicase_DnaB-like_N"/>
</dbReference>
<dbReference type="GO" id="GO:0042802">
    <property type="term" value="F:identical protein binding"/>
    <property type="evidence" value="ECO:0007669"/>
    <property type="project" value="UniProtKB-ARBA"/>
</dbReference>
<dbReference type="SUPFAM" id="SSF48024">
    <property type="entry name" value="N-terminal domain of DnaB helicase"/>
    <property type="match status" value="1"/>
</dbReference>
<keyword evidence="5 12" id="KW-0378">Hydrolase</keyword>
<dbReference type="CDD" id="cd00984">
    <property type="entry name" value="DnaB_C"/>
    <property type="match status" value="1"/>
</dbReference>
<evidence type="ECO:0000256" key="9">
    <source>
        <dbReference type="ARBA" id="ARBA00023235"/>
    </source>
</evidence>
<gene>
    <name evidence="15" type="primary">dnaB</name>
    <name evidence="15" type="ORF">YM304_42600</name>
</gene>
<comment type="function">
    <text evidence="12">The main replicative DNA helicase, it participates in initiation and elongation during chromosome replication. Travels ahead of the DNA replisome, separating dsDNA into templates for DNA synthesis. A processive ATP-dependent 5'-3' DNA helicase it has DNA-dependent ATPase activity.</text>
</comment>
<keyword evidence="2 12" id="KW-0639">Primosome</keyword>
<evidence type="ECO:0000256" key="11">
    <source>
        <dbReference type="NCBIfam" id="TIGR00665"/>
    </source>
</evidence>
<dbReference type="OrthoDB" id="9773982at2"/>
<protein>
    <recommendedName>
        <fullName evidence="11 12">Replicative DNA helicase</fullName>
        <ecNumber evidence="11 12">5.6.2.3</ecNumber>
    </recommendedName>
</protein>
<keyword evidence="8 12" id="KW-0238">DNA-binding</keyword>
<dbReference type="AlphaFoldDB" id="A0A6C7EA78"/>
<evidence type="ECO:0000256" key="13">
    <source>
        <dbReference type="SAM" id="MobiDB-lite"/>
    </source>
</evidence>
<comment type="catalytic activity">
    <reaction evidence="10 12">
        <text>ATP + H2O = ADP + phosphate + H(+)</text>
        <dbReference type="Rhea" id="RHEA:13065"/>
        <dbReference type="ChEBI" id="CHEBI:15377"/>
        <dbReference type="ChEBI" id="CHEBI:15378"/>
        <dbReference type="ChEBI" id="CHEBI:30616"/>
        <dbReference type="ChEBI" id="CHEBI:43474"/>
        <dbReference type="ChEBI" id="CHEBI:456216"/>
        <dbReference type="EC" id="5.6.2.3"/>
    </reaction>
</comment>
<evidence type="ECO:0000256" key="4">
    <source>
        <dbReference type="ARBA" id="ARBA00022741"/>
    </source>
</evidence>
<dbReference type="InterPro" id="IPR027417">
    <property type="entry name" value="P-loop_NTPase"/>
</dbReference>
<evidence type="ECO:0000256" key="6">
    <source>
        <dbReference type="ARBA" id="ARBA00022806"/>
    </source>
</evidence>
<dbReference type="InterPro" id="IPR016136">
    <property type="entry name" value="DNA_helicase_N/primase_C"/>
</dbReference>
<dbReference type="GO" id="GO:0016887">
    <property type="term" value="F:ATP hydrolysis activity"/>
    <property type="evidence" value="ECO:0007669"/>
    <property type="project" value="RHEA"/>
</dbReference>
<proteinExistence type="inferred from homology"/>
<evidence type="ECO:0000256" key="12">
    <source>
        <dbReference type="RuleBase" id="RU362085"/>
    </source>
</evidence>
<dbReference type="PANTHER" id="PTHR30153:SF2">
    <property type="entry name" value="REPLICATIVE DNA HELICASE"/>
    <property type="match status" value="1"/>
</dbReference>
<feature type="domain" description="SF4 helicase" evidence="14">
    <location>
        <begin position="222"/>
        <end position="487"/>
    </location>
</feature>
<dbReference type="Gene3D" id="1.10.860.10">
    <property type="entry name" value="DNAb Helicase, Chain A"/>
    <property type="match status" value="1"/>
</dbReference>
<dbReference type="EC" id="5.6.2.3" evidence="11 12"/>
<reference evidence="15 16" key="1">
    <citation type="journal article" date="2013" name="Int. J. Syst. Evol. Microbiol.">
        <title>Ilumatobacter nonamiense sp. nov. and Ilumatobacter coccineum sp. nov., isolated from seashore sand.</title>
        <authorList>
            <person name="Matsumoto A."/>
            <person name="Kasai H."/>
            <person name="Matsuo Y."/>
            <person name="Shizuri Y."/>
            <person name="Ichikawa N."/>
            <person name="Fujita N."/>
            <person name="Omura S."/>
            <person name="Takahashi Y."/>
        </authorList>
    </citation>
    <scope>NUCLEOTIDE SEQUENCE [LARGE SCALE GENOMIC DNA]</scope>
    <source>
        <strain evidence="16">NBRC 103263 / KCTC 29153 / YM16-304</strain>
    </source>
</reference>
<dbReference type="FunFam" id="3.40.50.300:FF:000076">
    <property type="entry name" value="Replicative DNA helicase"/>
    <property type="match status" value="1"/>
</dbReference>
<dbReference type="Pfam" id="PF00772">
    <property type="entry name" value="DnaB"/>
    <property type="match status" value="1"/>
</dbReference>
<keyword evidence="3 12" id="KW-0235">DNA replication</keyword>
<keyword evidence="4 12" id="KW-0547">Nucleotide-binding</keyword>
<sequence length="487" mass="52326">MAGDENFPFDPGASSGGDYGDYGTGGGGSGGGGGGEPRWFSAPQSAGSGRVPPHNLQAEESVLGALLLSRDAIGAVGELGLGPRDFYSPANQNIFDVIRSIYSTSGPVDVVTVADGLRKNNMLDDIGGIERLSELQNATPSVSGAEHYAKIVMDTALLRRLIHTASEITDIAFSQPDDAVKAVDMAESRMFEVAEGRNVDTTRPVQDVLADTMEHLEATYERGDDMTGVPTGLDDLDAILHGLQPNTLNIVGARPAMGKTALGLGIATNVAKATNLPVIVFSLEMAHLELSQRILASEARVDSSKLQSGRLTESDWSKVGLAIGRLEVPLFLDDNPQVTVMEIRAKARRIAAQHGGVGMILIDYLQLMSGSGRPENRQLEVSEISRNLKVLAREMECPVVALSQLSRNLEARSDKRPMLADLRESGSIEQDADVVMFLYRDEVYNEESPDKGMAELIIAKHRAGPTGKARLVFQGHFTRFDNAARQM</sequence>
<dbReference type="PANTHER" id="PTHR30153">
    <property type="entry name" value="REPLICATIVE DNA HELICASE DNAB"/>
    <property type="match status" value="1"/>
</dbReference>
<feature type="compositionally biased region" description="Gly residues" evidence="13">
    <location>
        <begin position="14"/>
        <end position="36"/>
    </location>
</feature>
<dbReference type="GO" id="GO:0005829">
    <property type="term" value="C:cytosol"/>
    <property type="evidence" value="ECO:0007669"/>
    <property type="project" value="TreeGrafter"/>
</dbReference>
<evidence type="ECO:0000256" key="2">
    <source>
        <dbReference type="ARBA" id="ARBA00022515"/>
    </source>
</evidence>
<dbReference type="RefSeq" id="WP_015443821.1">
    <property type="nucleotide sequence ID" value="NC_020520.1"/>
</dbReference>
<evidence type="ECO:0000256" key="5">
    <source>
        <dbReference type="ARBA" id="ARBA00022801"/>
    </source>
</evidence>
<dbReference type="Pfam" id="PF03796">
    <property type="entry name" value="DnaB_C"/>
    <property type="match status" value="1"/>
</dbReference>
<dbReference type="GO" id="GO:0003677">
    <property type="term" value="F:DNA binding"/>
    <property type="evidence" value="ECO:0007669"/>
    <property type="project" value="UniProtKB-UniRule"/>
</dbReference>
<accession>A0A6C7EA78</accession>
<evidence type="ECO:0000313" key="16">
    <source>
        <dbReference type="Proteomes" id="UP000011863"/>
    </source>
</evidence>
<evidence type="ECO:0000259" key="14">
    <source>
        <dbReference type="PROSITE" id="PS51199"/>
    </source>
</evidence>
<dbReference type="PROSITE" id="PS51199">
    <property type="entry name" value="SF4_HELICASE"/>
    <property type="match status" value="1"/>
</dbReference>
<dbReference type="GO" id="GO:1990077">
    <property type="term" value="C:primosome complex"/>
    <property type="evidence" value="ECO:0007669"/>
    <property type="project" value="UniProtKB-UniRule"/>
</dbReference>
<evidence type="ECO:0000256" key="3">
    <source>
        <dbReference type="ARBA" id="ARBA00022705"/>
    </source>
</evidence>
<evidence type="ECO:0000313" key="15">
    <source>
        <dbReference type="EMBL" id="BAN04574.1"/>
    </source>
</evidence>
<evidence type="ECO:0000256" key="8">
    <source>
        <dbReference type="ARBA" id="ARBA00023125"/>
    </source>
</evidence>
<dbReference type="InterPro" id="IPR007694">
    <property type="entry name" value="DNA_helicase_DnaB-like_C"/>
</dbReference>
<dbReference type="Proteomes" id="UP000011863">
    <property type="component" value="Chromosome"/>
</dbReference>
<dbReference type="GO" id="GO:0006269">
    <property type="term" value="P:DNA replication, synthesis of primer"/>
    <property type="evidence" value="ECO:0007669"/>
    <property type="project" value="UniProtKB-UniRule"/>
</dbReference>
<dbReference type="SUPFAM" id="SSF52540">
    <property type="entry name" value="P-loop containing nucleoside triphosphate hydrolases"/>
    <property type="match status" value="1"/>
</dbReference>
<keyword evidence="9" id="KW-0413">Isomerase</keyword>
<dbReference type="InterPro" id="IPR007692">
    <property type="entry name" value="DNA_helicase_DnaB"/>
</dbReference>
<dbReference type="NCBIfam" id="TIGR00665">
    <property type="entry name" value="DnaB"/>
    <property type="match status" value="1"/>
</dbReference>
<evidence type="ECO:0000256" key="10">
    <source>
        <dbReference type="ARBA" id="ARBA00048954"/>
    </source>
</evidence>
<dbReference type="InterPro" id="IPR036185">
    <property type="entry name" value="DNA_heli_DnaB-like_N_sf"/>
</dbReference>
<organism evidence="15 16">
    <name type="scientific">Ilumatobacter coccineus (strain NBRC 103263 / KCTC 29153 / YM16-304)</name>
    <dbReference type="NCBI Taxonomy" id="1313172"/>
    <lineage>
        <taxon>Bacteria</taxon>
        <taxon>Bacillati</taxon>
        <taxon>Actinomycetota</taxon>
        <taxon>Acidimicrobiia</taxon>
        <taxon>Acidimicrobiales</taxon>
        <taxon>Ilumatobacteraceae</taxon>
        <taxon>Ilumatobacter</taxon>
    </lineage>
</organism>
<evidence type="ECO:0000256" key="7">
    <source>
        <dbReference type="ARBA" id="ARBA00022840"/>
    </source>
</evidence>
<dbReference type="KEGG" id="aym:YM304_42600"/>
<dbReference type="GO" id="GO:0043139">
    <property type="term" value="F:5'-3' DNA helicase activity"/>
    <property type="evidence" value="ECO:0007669"/>
    <property type="project" value="UniProtKB-EC"/>
</dbReference>
<dbReference type="Gene3D" id="3.40.50.300">
    <property type="entry name" value="P-loop containing nucleotide triphosphate hydrolases"/>
    <property type="match status" value="1"/>
</dbReference>
<keyword evidence="7 12" id="KW-0067">ATP-binding</keyword>
<evidence type="ECO:0000256" key="1">
    <source>
        <dbReference type="ARBA" id="ARBA00008428"/>
    </source>
</evidence>
<feature type="region of interest" description="Disordered" evidence="13">
    <location>
        <begin position="1"/>
        <end position="54"/>
    </location>
</feature>
<keyword evidence="16" id="KW-1185">Reference proteome</keyword>
<keyword evidence="6 12" id="KW-0347">Helicase</keyword>
<name>A0A6C7EA78_ILUCY</name>
<dbReference type="EMBL" id="AP012057">
    <property type="protein sequence ID" value="BAN04574.1"/>
    <property type="molecule type" value="Genomic_DNA"/>
</dbReference>
<dbReference type="NCBIfam" id="NF004384">
    <property type="entry name" value="PRK05748.1"/>
    <property type="match status" value="1"/>
</dbReference>
<dbReference type="GO" id="GO:0005524">
    <property type="term" value="F:ATP binding"/>
    <property type="evidence" value="ECO:0007669"/>
    <property type="project" value="UniProtKB-UniRule"/>
</dbReference>
<comment type="similarity">
    <text evidence="1 12">Belongs to the helicase family. DnaB subfamily.</text>
</comment>